<dbReference type="Pfam" id="PF12937">
    <property type="entry name" value="F-box-like"/>
    <property type="match status" value="1"/>
</dbReference>
<dbReference type="GO" id="GO:0019005">
    <property type="term" value="C:SCF ubiquitin ligase complex"/>
    <property type="evidence" value="ECO:0007669"/>
    <property type="project" value="TreeGrafter"/>
</dbReference>
<keyword evidence="1" id="KW-0833">Ubl conjugation pathway</keyword>
<sequence>MDQTEVELESFRRQWKEEVSARAKSNAAASPSSSHAESPKSTASGSASHAAKRSKAPTIPSSARSELQGSLEEFQPRSYHDIEPNETGHRLGDPGSSSCAARKEPVSALEHYEKAAERERLGSLGDSVSLYRKAFKLDSKVHEKYRNKHFPAAAYKPSASQIQQSTTSQQHEQQPNPSDAPVTVPNTAHHSLHGLSPSLLDLLSQFSKLKIAGEVPPTDASPRPSCPISKLPEELLVEVLVHVAIEDVAAFARLAQVCKRLAYLILTEDRVWRRVVQGPEFGFAAMHYRFACKVDGTPVSSLRPRRLGTGARTPSALDDDGDGDGDEPCTAAQAVLATPPPLTAAYPTYRHMFRARPRVRFNGCYISTVNYARPGGPSANQLDWNNAPVLIVTYYRYLRLFRDGTAVSLLSTAEPADVVHHLGWEGVRAQRGAAGGDALPGAVVKDALRGRWRLSGKGFGKTVGGGGLMDEAAGTEGPFWEEGGEDGPVSRPDDEELDAEEEGTLHVETEGVVPKYMYKMAFAMGSAGRGARNNRLAWKGYWSYNKLTDDWGEFGLKNDRPFYWSRVKSYGTGM</sequence>
<feature type="region of interest" description="Disordered" evidence="2">
    <location>
        <begin position="152"/>
        <end position="188"/>
    </location>
</feature>
<evidence type="ECO:0000256" key="1">
    <source>
        <dbReference type="ARBA" id="ARBA00022786"/>
    </source>
</evidence>
<dbReference type="PANTHER" id="PTHR12874:SF9">
    <property type="entry name" value="F-BOX ONLY PROTEIN 48"/>
    <property type="match status" value="1"/>
</dbReference>
<dbReference type="Proteomes" id="UP000799766">
    <property type="component" value="Unassembled WGS sequence"/>
</dbReference>
<dbReference type="InterPro" id="IPR001810">
    <property type="entry name" value="F-box_dom"/>
</dbReference>
<dbReference type="Pfam" id="PF19270">
    <property type="entry name" value="FBO_C"/>
    <property type="match status" value="1"/>
</dbReference>
<feature type="region of interest" description="Disordered" evidence="2">
    <location>
        <begin position="465"/>
        <end position="503"/>
    </location>
</feature>
<dbReference type="AlphaFoldDB" id="A0A6A6P6T4"/>
<dbReference type="InterPro" id="IPR036047">
    <property type="entry name" value="F-box-like_dom_sf"/>
</dbReference>
<reference evidence="4" key="1">
    <citation type="journal article" date="2020" name="Stud. Mycol.">
        <title>101 Dothideomycetes genomes: a test case for predicting lifestyles and emergence of pathogens.</title>
        <authorList>
            <person name="Haridas S."/>
            <person name="Albert R."/>
            <person name="Binder M."/>
            <person name="Bloem J."/>
            <person name="Labutti K."/>
            <person name="Salamov A."/>
            <person name="Andreopoulos B."/>
            <person name="Baker S."/>
            <person name="Barry K."/>
            <person name="Bills G."/>
            <person name="Bluhm B."/>
            <person name="Cannon C."/>
            <person name="Castanera R."/>
            <person name="Culley D."/>
            <person name="Daum C."/>
            <person name="Ezra D."/>
            <person name="Gonzalez J."/>
            <person name="Henrissat B."/>
            <person name="Kuo A."/>
            <person name="Liang C."/>
            <person name="Lipzen A."/>
            <person name="Lutzoni F."/>
            <person name="Magnuson J."/>
            <person name="Mondo S."/>
            <person name="Nolan M."/>
            <person name="Ohm R."/>
            <person name="Pangilinan J."/>
            <person name="Park H.-J."/>
            <person name="Ramirez L."/>
            <person name="Alfaro M."/>
            <person name="Sun H."/>
            <person name="Tritt A."/>
            <person name="Yoshinaga Y."/>
            <person name="Zwiers L.-H."/>
            <person name="Turgeon B."/>
            <person name="Goodwin S."/>
            <person name="Spatafora J."/>
            <person name="Crous P."/>
            <person name="Grigoriev I."/>
        </authorList>
    </citation>
    <scope>NUCLEOTIDE SEQUENCE</scope>
    <source>
        <strain evidence="4">ATCC 16933</strain>
    </source>
</reference>
<dbReference type="OrthoDB" id="2117972at2759"/>
<gene>
    <name evidence="4" type="ORF">BDY21DRAFT_419996</name>
</gene>
<dbReference type="PANTHER" id="PTHR12874">
    <property type="entry name" value="F-BOX ONLY PROTEIN 48-RELATED"/>
    <property type="match status" value="1"/>
</dbReference>
<evidence type="ECO:0000259" key="3">
    <source>
        <dbReference type="PROSITE" id="PS50181"/>
    </source>
</evidence>
<feature type="compositionally biased region" description="Polar residues" evidence="2">
    <location>
        <begin position="59"/>
        <end position="68"/>
    </location>
</feature>
<dbReference type="SUPFAM" id="SSF81383">
    <property type="entry name" value="F-box domain"/>
    <property type="match status" value="1"/>
</dbReference>
<feature type="compositionally biased region" description="Basic and acidic residues" evidence="2">
    <location>
        <begin position="9"/>
        <end position="21"/>
    </location>
</feature>
<feature type="compositionally biased region" description="Low complexity" evidence="2">
    <location>
        <begin position="22"/>
        <end position="44"/>
    </location>
</feature>
<feature type="region of interest" description="Disordered" evidence="2">
    <location>
        <begin position="1"/>
        <end position="105"/>
    </location>
</feature>
<feature type="region of interest" description="Disordered" evidence="2">
    <location>
        <begin position="303"/>
        <end position="329"/>
    </location>
</feature>
<dbReference type="GO" id="GO:0005737">
    <property type="term" value="C:cytoplasm"/>
    <property type="evidence" value="ECO:0007669"/>
    <property type="project" value="TreeGrafter"/>
</dbReference>
<dbReference type="EMBL" id="MU001675">
    <property type="protein sequence ID" value="KAF2459452.1"/>
    <property type="molecule type" value="Genomic_DNA"/>
</dbReference>
<accession>A0A6A6P6T4</accession>
<name>A0A6A6P6T4_9PEZI</name>
<feature type="compositionally biased region" description="Basic and acidic residues" evidence="2">
    <location>
        <begin position="74"/>
        <end position="92"/>
    </location>
</feature>
<keyword evidence="5" id="KW-1185">Reference proteome</keyword>
<feature type="domain" description="F-box" evidence="3">
    <location>
        <begin position="225"/>
        <end position="275"/>
    </location>
</feature>
<dbReference type="PROSITE" id="PS50181">
    <property type="entry name" value="FBOX"/>
    <property type="match status" value="1"/>
</dbReference>
<feature type="compositionally biased region" description="Acidic residues" evidence="2">
    <location>
        <begin position="493"/>
        <end position="502"/>
    </location>
</feature>
<feature type="compositionally biased region" description="Low complexity" evidence="2">
    <location>
        <begin position="158"/>
        <end position="174"/>
    </location>
</feature>
<proteinExistence type="predicted"/>
<evidence type="ECO:0000313" key="4">
    <source>
        <dbReference type="EMBL" id="KAF2459452.1"/>
    </source>
</evidence>
<organism evidence="4 5">
    <name type="scientific">Lineolata rhizophorae</name>
    <dbReference type="NCBI Taxonomy" id="578093"/>
    <lineage>
        <taxon>Eukaryota</taxon>
        <taxon>Fungi</taxon>
        <taxon>Dikarya</taxon>
        <taxon>Ascomycota</taxon>
        <taxon>Pezizomycotina</taxon>
        <taxon>Dothideomycetes</taxon>
        <taxon>Dothideomycetes incertae sedis</taxon>
        <taxon>Lineolatales</taxon>
        <taxon>Lineolataceae</taxon>
        <taxon>Lineolata</taxon>
    </lineage>
</organism>
<protein>
    <recommendedName>
        <fullName evidence="3">F-box domain-containing protein</fullName>
    </recommendedName>
</protein>
<evidence type="ECO:0000256" key="2">
    <source>
        <dbReference type="SAM" id="MobiDB-lite"/>
    </source>
</evidence>
<feature type="compositionally biased region" description="Acidic residues" evidence="2">
    <location>
        <begin position="317"/>
        <end position="327"/>
    </location>
</feature>
<dbReference type="InterPro" id="IPR045464">
    <property type="entry name" value="Hrt3/FBXO9_C"/>
</dbReference>
<evidence type="ECO:0000313" key="5">
    <source>
        <dbReference type="Proteomes" id="UP000799766"/>
    </source>
</evidence>
<dbReference type="GO" id="GO:0031146">
    <property type="term" value="P:SCF-dependent proteasomal ubiquitin-dependent protein catabolic process"/>
    <property type="evidence" value="ECO:0007669"/>
    <property type="project" value="TreeGrafter"/>
</dbReference>
<dbReference type="Gene3D" id="1.20.1280.50">
    <property type="match status" value="1"/>
</dbReference>